<gene>
    <name evidence="2" type="ORF">GKC34_11625</name>
</gene>
<feature type="domain" description="Glucosyltransferase 3-like C-terminal" evidence="1">
    <location>
        <begin position="4"/>
        <end position="111"/>
    </location>
</feature>
<keyword evidence="2" id="KW-0808">Transferase</keyword>
<dbReference type="AlphaFoldDB" id="A0A6A8LUU9"/>
<dbReference type="Proteomes" id="UP000437575">
    <property type="component" value="Unassembled WGS sequence"/>
</dbReference>
<protein>
    <submittedName>
        <fullName evidence="2">Beta-1,6-galactofuranosyltransferase</fullName>
    </submittedName>
</protein>
<comment type="caution">
    <text evidence="2">The sequence shown here is derived from an EMBL/GenBank/DDBJ whole genome shotgun (WGS) entry which is preliminary data.</text>
</comment>
<sequence length="116" mass="13268">KELLTQNFGLIWDGDSSKECSGIYGEYLKYNNPHKTSLYLSSGMPIIIWREAALAEFVDKNKLGIVVDNLSQIKPILDKMTKEEYQEIKSNTIKIAHKLRSGFYIKKAISELEVID</sequence>
<dbReference type="Pfam" id="PF26337">
    <property type="entry name" value="Gtf3_C"/>
    <property type="match status" value="1"/>
</dbReference>
<evidence type="ECO:0000259" key="1">
    <source>
        <dbReference type="Pfam" id="PF26337"/>
    </source>
</evidence>
<feature type="non-terminal residue" evidence="2">
    <location>
        <position position="1"/>
    </location>
</feature>
<evidence type="ECO:0000313" key="2">
    <source>
        <dbReference type="EMBL" id="MSE06387.1"/>
    </source>
</evidence>
<reference evidence="2 3" key="1">
    <citation type="submission" date="2019-11" db="EMBL/GenBank/DDBJ databases">
        <title>Draft Genome Sequence of Plant Growth-Promoting Rhizosphere-Associated Bacteria.</title>
        <authorList>
            <person name="Vasilyev I.Y."/>
            <person name="Radchenko V."/>
            <person name="Ilnitskaya E.V."/>
        </authorList>
    </citation>
    <scope>NUCLEOTIDE SEQUENCE [LARGE SCALE GENOMIC DNA]</scope>
    <source>
        <strain evidence="2 3">VRA_1sq_f</strain>
    </source>
</reference>
<dbReference type="InterPro" id="IPR058592">
    <property type="entry name" value="Gtf3_C"/>
</dbReference>
<accession>A0A6A8LUU9</accession>
<dbReference type="Gene3D" id="3.40.50.2000">
    <property type="entry name" value="Glycogen Phosphorylase B"/>
    <property type="match status" value="1"/>
</dbReference>
<evidence type="ECO:0000313" key="3">
    <source>
        <dbReference type="Proteomes" id="UP000437575"/>
    </source>
</evidence>
<dbReference type="EMBL" id="WKKZ01000863">
    <property type="protein sequence ID" value="MSE06387.1"/>
    <property type="molecule type" value="Genomic_DNA"/>
</dbReference>
<dbReference type="GO" id="GO:0016740">
    <property type="term" value="F:transferase activity"/>
    <property type="evidence" value="ECO:0007669"/>
    <property type="project" value="UniProtKB-KW"/>
</dbReference>
<name>A0A6A8LUU9_9LACO</name>
<organism evidence="2 3">
    <name type="scientific">Ligilactobacillus salivarius</name>
    <dbReference type="NCBI Taxonomy" id="1624"/>
    <lineage>
        <taxon>Bacteria</taxon>
        <taxon>Bacillati</taxon>
        <taxon>Bacillota</taxon>
        <taxon>Bacilli</taxon>
        <taxon>Lactobacillales</taxon>
        <taxon>Lactobacillaceae</taxon>
        <taxon>Ligilactobacillus</taxon>
    </lineage>
</organism>
<proteinExistence type="predicted"/>